<dbReference type="AlphaFoldDB" id="A0A840A460"/>
<dbReference type="Pfam" id="PF00155">
    <property type="entry name" value="Aminotran_1_2"/>
    <property type="match status" value="1"/>
</dbReference>
<dbReference type="SUPFAM" id="SSF53383">
    <property type="entry name" value="PLP-dependent transferases"/>
    <property type="match status" value="1"/>
</dbReference>
<dbReference type="InterPro" id="IPR004839">
    <property type="entry name" value="Aminotransferase_I/II_large"/>
</dbReference>
<dbReference type="Gene3D" id="3.90.1150.10">
    <property type="entry name" value="Aspartate Aminotransferase, domain 1"/>
    <property type="match status" value="1"/>
</dbReference>
<dbReference type="Proteomes" id="UP000530564">
    <property type="component" value="Unassembled WGS sequence"/>
</dbReference>
<dbReference type="PANTHER" id="PTHR43510">
    <property type="entry name" value="AMINOTRANSFERASE FUNCTION, HYPOTHETICAL (EUROFUNG)"/>
    <property type="match status" value="1"/>
</dbReference>
<dbReference type="GO" id="GO:0030170">
    <property type="term" value="F:pyridoxal phosphate binding"/>
    <property type="evidence" value="ECO:0007669"/>
    <property type="project" value="InterPro"/>
</dbReference>
<keyword evidence="3" id="KW-1185">Reference proteome</keyword>
<protein>
    <recommendedName>
        <fullName evidence="1">Aminotransferase class I/classII large domain-containing protein</fullName>
    </recommendedName>
</protein>
<dbReference type="Gene3D" id="3.40.640.10">
    <property type="entry name" value="Type I PLP-dependent aspartate aminotransferase-like (Major domain)"/>
    <property type="match status" value="1"/>
</dbReference>
<dbReference type="InterPro" id="IPR015422">
    <property type="entry name" value="PyrdxlP-dep_Trfase_small"/>
</dbReference>
<dbReference type="PANTHER" id="PTHR43510:SF1">
    <property type="entry name" value="AMINOTRANSFERASE FUNCTION, HYPOTHETICAL (EUROFUNG)"/>
    <property type="match status" value="1"/>
</dbReference>
<feature type="domain" description="Aminotransferase class I/classII large" evidence="1">
    <location>
        <begin position="80"/>
        <end position="373"/>
    </location>
</feature>
<organism evidence="2 3">
    <name type="scientific">Phenylobacterium haematophilum</name>
    <dbReference type="NCBI Taxonomy" id="98513"/>
    <lineage>
        <taxon>Bacteria</taxon>
        <taxon>Pseudomonadati</taxon>
        <taxon>Pseudomonadota</taxon>
        <taxon>Alphaproteobacteria</taxon>
        <taxon>Caulobacterales</taxon>
        <taxon>Caulobacteraceae</taxon>
        <taxon>Phenylobacterium</taxon>
    </lineage>
</organism>
<gene>
    <name evidence="2" type="ORF">GGQ61_002915</name>
</gene>
<name>A0A840A460_9CAUL</name>
<reference evidence="2 3" key="1">
    <citation type="submission" date="2020-08" db="EMBL/GenBank/DDBJ databases">
        <title>Genomic Encyclopedia of Type Strains, Phase IV (KMG-IV): sequencing the most valuable type-strain genomes for metagenomic binning, comparative biology and taxonomic classification.</title>
        <authorList>
            <person name="Goeker M."/>
        </authorList>
    </citation>
    <scope>NUCLEOTIDE SEQUENCE [LARGE SCALE GENOMIC DNA]</scope>
    <source>
        <strain evidence="2 3">DSM 21793</strain>
    </source>
</reference>
<dbReference type="InterPro" id="IPR015424">
    <property type="entry name" value="PyrdxlP-dep_Trfase"/>
</dbReference>
<proteinExistence type="predicted"/>
<sequence length="384" mass="40687">MPSKSPKAEGTHVPPPEDYSNWVRTMMRNIAAAPDAAVLYDSTIREPTELLAQVVRGAFGGEITDRYESVFANGNRFVAAAVAGRYGVQPANVLCTTGATSAMGLAIRAFVRPGDHIIVETPCFDLLPGLAAAAGASISYLPRRAPDFAIDTAELESLIQPETRLVLLTDLHNPSGAALGQGTLLALAALAGKSGVRIVIDEVYGDFAGPRPAAATYSPEIISVGSLTKVQGLFALKCGWAIAAPDKVEAILAASEQGDLGVSKLSHAVAARVLEDMAPFDDYWRGLLARARPVLERHAGAMIAEGLLAGDVPAQGCMYFPRVVGVADTYALAEWLWRDHRVAVAPGEFFGLPGHVRIGFGGDAEQLDRALGRFADALRRYRPS</sequence>
<dbReference type="EMBL" id="JACIDK010000004">
    <property type="protein sequence ID" value="MBB3892182.1"/>
    <property type="molecule type" value="Genomic_DNA"/>
</dbReference>
<dbReference type="InterPro" id="IPR015421">
    <property type="entry name" value="PyrdxlP-dep_Trfase_major"/>
</dbReference>
<evidence type="ECO:0000259" key="1">
    <source>
        <dbReference type="Pfam" id="PF00155"/>
    </source>
</evidence>
<accession>A0A840A460</accession>
<evidence type="ECO:0000313" key="2">
    <source>
        <dbReference type="EMBL" id="MBB3892182.1"/>
    </source>
</evidence>
<dbReference type="CDD" id="cd00609">
    <property type="entry name" value="AAT_like"/>
    <property type="match status" value="1"/>
</dbReference>
<evidence type="ECO:0000313" key="3">
    <source>
        <dbReference type="Proteomes" id="UP000530564"/>
    </source>
</evidence>
<dbReference type="RefSeq" id="WP_183774012.1">
    <property type="nucleotide sequence ID" value="NZ_JACIDK010000004.1"/>
</dbReference>
<comment type="caution">
    <text evidence="2">The sequence shown here is derived from an EMBL/GenBank/DDBJ whole genome shotgun (WGS) entry which is preliminary data.</text>
</comment>